<evidence type="ECO:0000256" key="1">
    <source>
        <dbReference type="SAM" id="Coils"/>
    </source>
</evidence>
<proteinExistence type="predicted"/>
<reference evidence="2 3" key="1">
    <citation type="journal article" date="2019" name="Plant Biotechnol. J.">
        <title>The red bayberry genome and genetic basis of sex determination.</title>
        <authorList>
            <person name="Jia H.M."/>
            <person name="Jia H.J."/>
            <person name="Cai Q.L."/>
            <person name="Wang Y."/>
            <person name="Zhao H.B."/>
            <person name="Yang W.F."/>
            <person name="Wang G.Y."/>
            <person name="Li Y.H."/>
            <person name="Zhan D.L."/>
            <person name="Shen Y.T."/>
            <person name="Niu Q.F."/>
            <person name="Chang L."/>
            <person name="Qiu J."/>
            <person name="Zhao L."/>
            <person name="Xie H.B."/>
            <person name="Fu W.Y."/>
            <person name="Jin J."/>
            <person name="Li X.W."/>
            <person name="Jiao Y."/>
            <person name="Zhou C.C."/>
            <person name="Tu T."/>
            <person name="Chai C.Y."/>
            <person name="Gao J.L."/>
            <person name="Fan L.J."/>
            <person name="van de Weg E."/>
            <person name="Wang J.Y."/>
            <person name="Gao Z.S."/>
        </authorList>
    </citation>
    <scope>NUCLEOTIDE SEQUENCE [LARGE SCALE GENOMIC DNA]</scope>
    <source>
        <tissue evidence="2">Leaves</tissue>
    </source>
</reference>
<evidence type="ECO:0000313" key="3">
    <source>
        <dbReference type="Proteomes" id="UP000516437"/>
    </source>
</evidence>
<comment type="caution">
    <text evidence="2">The sequence shown here is derived from an EMBL/GenBank/DDBJ whole genome shotgun (WGS) entry which is preliminary data.</text>
</comment>
<organism evidence="2 3">
    <name type="scientific">Morella rubra</name>
    <name type="common">Chinese bayberry</name>
    <dbReference type="NCBI Taxonomy" id="262757"/>
    <lineage>
        <taxon>Eukaryota</taxon>
        <taxon>Viridiplantae</taxon>
        <taxon>Streptophyta</taxon>
        <taxon>Embryophyta</taxon>
        <taxon>Tracheophyta</taxon>
        <taxon>Spermatophyta</taxon>
        <taxon>Magnoliopsida</taxon>
        <taxon>eudicotyledons</taxon>
        <taxon>Gunneridae</taxon>
        <taxon>Pentapetalae</taxon>
        <taxon>rosids</taxon>
        <taxon>fabids</taxon>
        <taxon>Fagales</taxon>
        <taxon>Myricaceae</taxon>
        <taxon>Morella</taxon>
    </lineage>
</organism>
<sequence length="216" mass="24159">MARELSSTTDVLKAERLARAAETIALDFLKKSLGKVGSNVLLDEHDGADVLRSAGRELEKLEKQLRDVQGREVLREAELRLEVEKATVEVGELRVSRAQMYLELQVKDTEIDELQKEARLHGNQLLELVETTTAARSSRDEAMKERDIALGRAQIAEEELFQANEHARQAEAWAEASRGMCKGLKRDLCLARHNIQLAEASAIHAPRPASSWASRL</sequence>
<feature type="coiled-coil region" evidence="1">
    <location>
        <begin position="97"/>
        <end position="159"/>
    </location>
</feature>
<keyword evidence="3" id="KW-1185">Reference proteome</keyword>
<dbReference type="EMBL" id="RXIC02000471">
    <property type="protein sequence ID" value="KAB1199390.1"/>
    <property type="molecule type" value="Genomic_DNA"/>
</dbReference>
<gene>
    <name evidence="2" type="ORF">CJ030_MR0G024281</name>
</gene>
<evidence type="ECO:0000313" key="2">
    <source>
        <dbReference type="EMBL" id="KAB1199390.1"/>
    </source>
</evidence>
<name>A0A6A1UJS3_9ROSI</name>
<dbReference type="Proteomes" id="UP000516437">
    <property type="component" value="Unassembled WGS sequence"/>
</dbReference>
<protein>
    <submittedName>
        <fullName evidence="2">Uncharacterized protein</fullName>
    </submittedName>
</protein>
<accession>A0A6A1UJS3</accession>
<keyword evidence="1" id="KW-0175">Coiled coil</keyword>
<dbReference type="AlphaFoldDB" id="A0A6A1UJS3"/>